<feature type="domain" description="Thioredoxin-like fold" evidence="1">
    <location>
        <begin position="84"/>
        <end position="214"/>
    </location>
</feature>
<organism evidence="2 3">
    <name type="scientific">Gordonia aquimaris</name>
    <dbReference type="NCBI Taxonomy" id="2984863"/>
    <lineage>
        <taxon>Bacteria</taxon>
        <taxon>Bacillati</taxon>
        <taxon>Actinomycetota</taxon>
        <taxon>Actinomycetes</taxon>
        <taxon>Mycobacteriales</taxon>
        <taxon>Gordoniaceae</taxon>
        <taxon>Gordonia</taxon>
    </lineage>
</organism>
<evidence type="ECO:0000313" key="2">
    <source>
        <dbReference type="EMBL" id="MCX2967129.1"/>
    </source>
</evidence>
<reference evidence="2" key="1">
    <citation type="submission" date="2022-10" db="EMBL/GenBank/DDBJ databases">
        <title>WGS of marine actinomycetes from Thailand.</title>
        <authorList>
            <person name="Thawai C."/>
        </authorList>
    </citation>
    <scope>NUCLEOTIDE SEQUENCE</scope>
    <source>
        <strain evidence="2">SW21</strain>
    </source>
</reference>
<comment type="caution">
    <text evidence="2">The sequence shown here is derived from an EMBL/GenBank/DDBJ whole genome shotgun (WGS) entry which is preliminary data.</text>
</comment>
<sequence length="228" mass="24954">MRSFLAYLALLVIVAFCVSVAVIADRQGHQHSATLQAGTGTSQFLIRPNAHRLADSPGGQVTFVDFVDMESEVSSALLPTLRRLRTQFSGRVTFVVRHFPTSTHPNSARASRAVEAAGKQGRFDAMLFRLLESQSSWTGTDPQTAEATFRRFATSLRLDLGAYDAAYNSPDTAAKIDGDIQDGQRMGVEAMPAYFVNGNRIRPRTYDDLANAIDVSLCAQRQLPLPCN</sequence>
<dbReference type="Gene3D" id="3.40.30.10">
    <property type="entry name" value="Glutaredoxin"/>
    <property type="match status" value="1"/>
</dbReference>
<gene>
    <name evidence="2" type="ORF">OSB52_23965</name>
</gene>
<evidence type="ECO:0000259" key="1">
    <source>
        <dbReference type="Pfam" id="PF13462"/>
    </source>
</evidence>
<dbReference type="RefSeq" id="WP_266063818.1">
    <property type="nucleotide sequence ID" value="NZ_JAPKFM010000043.1"/>
</dbReference>
<name>A0A9X3DB72_9ACTN</name>
<dbReference type="Proteomes" id="UP001143347">
    <property type="component" value="Unassembled WGS sequence"/>
</dbReference>
<proteinExistence type="predicted"/>
<dbReference type="Pfam" id="PF13462">
    <property type="entry name" value="Thioredoxin_4"/>
    <property type="match status" value="1"/>
</dbReference>
<accession>A0A9X3DB72</accession>
<protein>
    <submittedName>
        <fullName evidence="2">Thioredoxin domain-containing protein</fullName>
    </submittedName>
</protein>
<dbReference type="EMBL" id="JAPKFM010000043">
    <property type="protein sequence ID" value="MCX2967129.1"/>
    <property type="molecule type" value="Genomic_DNA"/>
</dbReference>
<dbReference type="InterPro" id="IPR012336">
    <property type="entry name" value="Thioredoxin-like_fold"/>
</dbReference>
<dbReference type="InterPro" id="IPR036249">
    <property type="entry name" value="Thioredoxin-like_sf"/>
</dbReference>
<dbReference type="AlphaFoldDB" id="A0A9X3DB72"/>
<keyword evidence="3" id="KW-1185">Reference proteome</keyword>
<evidence type="ECO:0000313" key="3">
    <source>
        <dbReference type="Proteomes" id="UP001143347"/>
    </source>
</evidence>
<dbReference type="SUPFAM" id="SSF52833">
    <property type="entry name" value="Thioredoxin-like"/>
    <property type="match status" value="1"/>
</dbReference>